<feature type="transmembrane region" description="Helical" evidence="1">
    <location>
        <begin position="43"/>
        <end position="64"/>
    </location>
</feature>
<keyword evidence="3" id="KW-1185">Reference proteome</keyword>
<name>A0ABS2KWT3_9NOCA</name>
<keyword evidence="1" id="KW-0472">Membrane</keyword>
<accession>A0ABS2KWT3</accession>
<dbReference type="RefSeq" id="WP_204869097.1">
    <property type="nucleotide sequence ID" value="NZ_JAFBBK010000001.1"/>
</dbReference>
<evidence type="ECO:0008006" key="4">
    <source>
        <dbReference type="Google" id="ProtNLM"/>
    </source>
</evidence>
<proteinExistence type="predicted"/>
<feature type="transmembrane region" description="Helical" evidence="1">
    <location>
        <begin position="105"/>
        <end position="123"/>
    </location>
</feature>
<evidence type="ECO:0000313" key="3">
    <source>
        <dbReference type="Proteomes" id="UP000703038"/>
    </source>
</evidence>
<reference evidence="2 3" key="1">
    <citation type="submission" date="2021-01" db="EMBL/GenBank/DDBJ databases">
        <title>Genomics of switchgrass bacterial isolates.</title>
        <authorList>
            <person name="Shade A."/>
        </authorList>
    </citation>
    <scope>NUCLEOTIDE SEQUENCE [LARGE SCALE GENOMIC DNA]</scope>
    <source>
        <strain evidence="2 3">PvP111</strain>
    </source>
</reference>
<sequence>MKATLGNWLRVTGVVCGTLAILFCATSLQRMGWTLDRVIHDAWVTAAFTALASGCIAIGCPIYSLWRARPRKRDRAWALAAVLVTAVALVVTTTHTDVDMGSLPAWVSAGGALFTAAGVILALRSYQETRRADLEDQANQVRLLEMLPLQDGLDPDGRQQWRTEFTNRSSDPLYNLEVHGFRAHVEDDAGPVHMRAFAETRLSEDTMIRSGGWQKESVLDAGARFVVRWESADAAEQKTAPPFVLIWYSVMDANGRYWNVVDNNEPEKVPRPSRHLG</sequence>
<feature type="transmembrane region" description="Helical" evidence="1">
    <location>
        <begin position="7"/>
        <end position="28"/>
    </location>
</feature>
<protein>
    <recommendedName>
        <fullName evidence="4">DUF4232 domain-containing protein</fullName>
    </recommendedName>
</protein>
<keyword evidence="1" id="KW-0812">Transmembrane</keyword>
<evidence type="ECO:0000256" key="1">
    <source>
        <dbReference type="SAM" id="Phobius"/>
    </source>
</evidence>
<gene>
    <name evidence="2" type="ORF">JOE42_002989</name>
</gene>
<organism evidence="2 3">
    <name type="scientific">Rhodococcoides corynebacterioides</name>
    <dbReference type="NCBI Taxonomy" id="53972"/>
    <lineage>
        <taxon>Bacteria</taxon>
        <taxon>Bacillati</taxon>
        <taxon>Actinomycetota</taxon>
        <taxon>Actinomycetes</taxon>
        <taxon>Mycobacteriales</taxon>
        <taxon>Nocardiaceae</taxon>
        <taxon>Rhodococcoides</taxon>
    </lineage>
</organism>
<dbReference type="EMBL" id="JAFBBK010000001">
    <property type="protein sequence ID" value="MBM7416256.1"/>
    <property type="molecule type" value="Genomic_DNA"/>
</dbReference>
<dbReference type="Proteomes" id="UP000703038">
    <property type="component" value="Unassembled WGS sequence"/>
</dbReference>
<comment type="caution">
    <text evidence="2">The sequence shown here is derived from an EMBL/GenBank/DDBJ whole genome shotgun (WGS) entry which is preliminary data.</text>
</comment>
<keyword evidence="1" id="KW-1133">Transmembrane helix</keyword>
<feature type="transmembrane region" description="Helical" evidence="1">
    <location>
        <begin position="76"/>
        <end position="93"/>
    </location>
</feature>
<evidence type="ECO:0000313" key="2">
    <source>
        <dbReference type="EMBL" id="MBM7416256.1"/>
    </source>
</evidence>